<evidence type="ECO:0000256" key="1">
    <source>
        <dbReference type="SAM" id="SignalP"/>
    </source>
</evidence>
<name>A0A9P6HX49_9PEZI</name>
<dbReference type="EMBL" id="JAATWM020000033">
    <property type="protein sequence ID" value="KAF9873098.1"/>
    <property type="molecule type" value="Genomic_DNA"/>
</dbReference>
<dbReference type="RefSeq" id="XP_038742559.1">
    <property type="nucleotide sequence ID" value="XM_038891976.1"/>
</dbReference>
<sequence>MRPAPILIFLASLAGAAMADTKWGGPAPKDDRMSLDPLPECWQECFNEGNKLSKPWDVNTISKRDFCEDKYFAVSYWRGYTLNPCTAKKCPNKEVHNTARKWYREMCEPYLGDDL</sequence>
<protein>
    <submittedName>
        <fullName evidence="2">Uncharacterized protein</fullName>
    </submittedName>
</protein>
<reference evidence="2" key="1">
    <citation type="submission" date="2020-03" db="EMBL/GenBank/DDBJ databases">
        <authorList>
            <person name="He L."/>
        </authorList>
    </citation>
    <scope>NUCLEOTIDE SEQUENCE</scope>
    <source>
        <strain evidence="2">CkLH20</strain>
    </source>
</reference>
<feature type="chain" id="PRO_5040140831" evidence="1">
    <location>
        <begin position="20"/>
        <end position="115"/>
    </location>
</feature>
<comment type="caution">
    <text evidence="2">The sequence shown here is derived from an EMBL/GenBank/DDBJ whole genome shotgun (WGS) entry which is preliminary data.</text>
</comment>
<dbReference type="GeneID" id="62165050"/>
<feature type="signal peptide" evidence="1">
    <location>
        <begin position="1"/>
        <end position="19"/>
    </location>
</feature>
<reference evidence="2" key="2">
    <citation type="submission" date="2020-11" db="EMBL/GenBank/DDBJ databases">
        <title>Whole genome sequencing of Colletotrichum sp.</title>
        <authorList>
            <person name="Li H."/>
        </authorList>
    </citation>
    <scope>NUCLEOTIDE SEQUENCE</scope>
    <source>
        <strain evidence="2">CkLH20</strain>
    </source>
</reference>
<gene>
    <name evidence="2" type="ORF">CkaCkLH20_09261</name>
</gene>
<keyword evidence="3" id="KW-1185">Reference proteome</keyword>
<dbReference type="Proteomes" id="UP000781932">
    <property type="component" value="Unassembled WGS sequence"/>
</dbReference>
<evidence type="ECO:0000313" key="3">
    <source>
        <dbReference type="Proteomes" id="UP000781932"/>
    </source>
</evidence>
<accession>A0A9P6HX49</accession>
<organism evidence="2 3">
    <name type="scientific">Colletotrichum karsti</name>
    <dbReference type="NCBI Taxonomy" id="1095194"/>
    <lineage>
        <taxon>Eukaryota</taxon>
        <taxon>Fungi</taxon>
        <taxon>Dikarya</taxon>
        <taxon>Ascomycota</taxon>
        <taxon>Pezizomycotina</taxon>
        <taxon>Sordariomycetes</taxon>
        <taxon>Hypocreomycetidae</taxon>
        <taxon>Glomerellales</taxon>
        <taxon>Glomerellaceae</taxon>
        <taxon>Colletotrichum</taxon>
        <taxon>Colletotrichum boninense species complex</taxon>
    </lineage>
</organism>
<evidence type="ECO:0000313" key="2">
    <source>
        <dbReference type="EMBL" id="KAF9873098.1"/>
    </source>
</evidence>
<dbReference type="OrthoDB" id="4847041at2759"/>
<proteinExistence type="predicted"/>
<dbReference type="AlphaFoldDB" id="A0A9P6HX49"/>
<keyword evidence="1" id="KW-0732">Signal</keyword>